<dbReference type="AlphaFoldDB" id="A0ABC8M8B5"/>
<keyword evidence="1" id="KW-0812">Transmembrane</keyword>
<reference evidence="2 3" key="1">
    <citation type="submission" date="2022-03" db="EMBL/GenBank/DDBJ databases">
        <authorList>
            <person name="Macdonald S."/>
            <person name="Ahmed S."/>
            <person name="Newling K."/>
        </authorList>
    </citation>
    <scope>NUCLEOTIDE SEQUENCE [LARGE SCALE GENOMIC DNA]</scope>
</reference>
<dbReference type="EMBL" id="CAKOAT010979598">
    <property type="protein sequence ID" value="CAH8392067.1"/>
    <property type="molecule type" value="Genomic_DNA"/>
</dbReference>
<proteinExistence type="predicted"/>
<dbReference type="Proteomes" id="UP001642260">
    <property type="component" value="Unassembled WGS sequence"/>
</dbReference>
<keyword evidence="3" id="KW-1185">Reference proteome</keyword>
<accession>A0ABC8M8B5</accession>
<gene>
    <name evidence="2" type="ORF">ERUC_LOCUS44550</name>
</gene>
<evidence type="ECO:0000313" key="3">
    <source>
        <dbReference type="Proteomes" id="UP001642260"/>
    </source>
</evidence>
<feature type="transmembrane region" description="Helical" evidence="1">
    <location>
        <begin position="33"/>
        <end position="51"/>
    </location>
</feature>
<sequence>MVKDQCFEGDQKVAKLEKIVGVLTKKKAGVKDGLGKVVCLLFLLILVIVGWKSFGGFEHQCLNLERASQLLNNKSRVLTRYKKSRVSIGGHG</sequence>
<evidence type="ECO:0000256" key="1">
    <source>
        <dbReference type="SAM" id="Phobius"/>
    </source>
</evidence>
<name>A0ABC8M8B5_ERUVS</name>
<comment type="caution">
    <text evidence="2">The sequence shown here is derived from an EMBL/GenBank/DDBJ whole genome shotgun (WGS) entry which is preliminary data.</text>
</comment>
<protein>
    <submittedName>
        <fullName evidence="2">Uncharacterized protein</fullName>
    </submittedName>
</protein>
<keyword evidence="1" id="KW-1133">Transmembrane helix</keyword>
<keyword evidence="1" id="KW-0472">Membrane</keyword>
<organism evidence="2 3">
    <name type="scientific">Eruca vesicaria subsp. sativa</name>
    <name type="common">Garden rocket</name>
    <name type="synonym">Eruca sativa</name>
    <dbReference type="NCBI Taxonomy" id="29727"/>
    <lineage>
        <taxon>Eukaryota</taxon>
        <taxon>Viridiplantae</taxon>
        <taxon>Streptophyta</taxon>
        <taxon>Embryophyta</taxon>
        <taxon>Tracheophyta</taxon>
        <taxon>Spermatophyta</taxon>
        <taxon>Magnoliopsida</taxon>
        <taxon>eudicotyledons</taxon>
        <taxon>Gunneridae</taxon>
        <taxon>Pentapetalae</taxon>
        <taxon>rosids</taxon>
        <taxon>malvids</taxon>
        <taxon>Brassicales</taxon>
        <taxon>Brassicaceae</taxon>
        <taxon>Brassiceae</taxon>
        <taxon>Eruca</taxon>
    </lineage>
</organism>
<evidence type="ECO:0000313" key="2">
    <source>
        <dbReference type="EMBL" id="CAH8392067.1"/>
    </source>
</evidence>